<protein>
    <submittedName>
        <fullName evidence="2">Uncharacterized protein</fullName>
    </submittedName>
</protein>
<dbReference type="InterPro" id="IPR036452">
    <property type="entry name" value="Ribo_hydro-like"/>
</dbReference>
<name>A0A286RGM6_9BACT</name>
<gene>
    <name evidence="2" type="ORF">THTE_2516</name>
</gene>
<organism evidence="2 3">
    <name type="scientific">Thermogutta terrifontis</name>
    <dbReference type="NCBI Taxonomy" id="1331910"/>
    <lineage>
        <taxon>Bacteria</taxon>
        <taxon>Pseudomonadati</taxon>
        <taxon>Planctomycetota</taxon>
        <taxon>Planctomycetia</taxon>
        <taxon>Pirellulales</taxon>
        <taxon>Thermoguttaceae</taxon>
        <taxon>Thermogutta</taxon>
    </lineage>
</organism>
<evidence type="ECO:0000256" key="1">
    <source>
        <dbReference type="SAM" id="MobiDB-lite"/>
    </source>
</evidence>
<keyword evidence="3" id="KW-1185">Reference proteome</keyword>
<dbReference type="Gene3D" id="3.90.245.10">
    <property type="entry name" value="Ribonucleoside hydrolase-like"/>
    <property type="match status" value="1"/>
</dbReference>
<dbReference type="KEGG" id="ttf:THTE_2516"/>
<proteinExistence type="predicted"/>
<accession>A0A286RGM6</accession>
<reference evidence="2 3" key="1">
    <citation type="journal article" name="Front. Microbiol.">
        <title>Sugar Metabolism of the First Thermophilic Planctomycete Thermogutta terrifontis: Comparative Genomic and Transcriptomic Approaches.</title>
        <authorList>
            <person name="Elcheninov A.G."/>
            <person name="Menzel P."/>
            <person name="Gudbergsdottir S.R."/>
            <person name="Slesarev A.I."/>
            <person name="Kadnikov V.V."/>
            <person name="Krogh A."/>
            <person name="Bonch-Osmolovskaya E.A."/>
            <person name="Peng X."/>
            <person name="Kublanov I.V."/>
        </authorList>
    </citation>
    <scope>NUCLEOTIDE SEQUENCE [LARGE SCALE GENOMIC DNA]</scope>
    <source>
        <strain evidence="2 3">R1</strain>
    </source>
</reference>
<feature type="region of interest" description="Disordered" evidence="1">
    <location>
        <begin position="30"/>
        <end position="49"/>
    </location>
</feature>
<dbReference type="GO" id="GO:0016799">
    <property type="term" value="F:hydrolase activity, hydrolyzing N-glycosyl compounds"/>
    <property type="evidence" value="ECO:0007669"/>
    <property type="project" value="InterPro"/>
</dbReference>
<evidence type="ECO:0000313" key="3">
    <source>
        <dbReference type="Proteomes" id="UP000215086"/>
    </source>
</evidence>
<dbReference type="EMBL" id="CP018477">
    <property type="protein sequence ID" value="ASV75118.1"/>
    <property type="molecule type" value="Genomic_DNA"/>
</dbReference>
<dbReference type="OrthoDB" id="9797882at2"/>
<dbReference type="SUPFAM" id="SSF53590">
    <property type="entry name" value="Nucleoside hydrolase"/>
    <property type="match status" value="1"/>
</dbReference>
<evidence type="ECO:0000313" key="2">
    <source>
        <dbReference type="EMBL" id="ASV75118.1"/>
    </source>
</evidence>
<dbReference type="AlphaFoldDB" id="A0A286RGM6"/>
<sequence>MAFRKSLFPARHAVSRRSFVTAAASFLLAGPTTSPGGQREQEASKPPAGERPLLVVATDLYRPHDDPDDHWDLATAYALAQQNLVELLAVLIDYPRPDSLKDPDIEAVAQLNYLTGLLVPVLVGSGRPFKEWRENPSDSRALWGVQALLELMRNAPRPVVISVAGTCRNIAMAAHLDGETFRKKCAGVYVNAGTSRPLTENAPLEWNVTLDLEAYQAMFALPCPVYWMPCFEDVRRFEVSEYATYYRFRQGEVLPELSAGLRNFFAHVFRRELSGQHASLGWLQALLAPEDPELVARMNTMDRNMWCTAGFLHAAGISVDGEGQLQPLQETAHPVFKFEKIRVIDRQSGHIRWVTDEAAADRYIFRVLNKERYGYAMTQALKRLLRTIS</sequence>
<dbReference type="Proteomes" id="UP000215086">
    <property type="component" value="Chromosome"/>
</dbReference>